<evidence type="ECO:0000256" key="4">
    <source>
        <dbReference type="SAM" id="MobiDB-lite"/>
    </source>
</evidence>
<comment type="similarity">
    <text evidence="2">Belongs to the RRP12 family.</text>
</comment>
<dbReference type="InterPro" id="IPR057860">
    <property type="entry name" value="HEAT_RRP12_N"/>
</dbReference>
<gene>
    <name evidence="7" type="primary">EOG090X00E0</name>
</gene>
<evidence type="ECO:0000259" key="5">
    <source>
        <dbReference type="Pfam" id="PF08161"/>
    </source>
</evidence>
<organism evidence="7">
    <name type="scientific">Scapholeberis mucronata</name>
    <dbReference type="NCBI Taxonomy" id="202097"/>
    <lineage>
        <taxon>Eukaryota</taxon>
        <taxon>Metazoa</taxon>
        <taxon>Ecdysozoa</taxon>
        <taxon>Arthropoda</taxon>
        <taxon>Crustacea</taxon>
        <taxon>Branchiopoda</taxon>
        <taxon>Diplostraca</taxon>
        <taxon>Cladocera</taxon>
        <taxon>Anomopoda</taxon>
        <taxon>Daphniidae</taxon>
        <taxon>Scapholeberis</taxon>
    </lineage>
</organism>
<feature type="compositionally biased region" description="Polar residues" evidence="4">
    <location>
        <begin position="1190"/>
        <end position="1208"/>
    </location>
</feature>
<sequence>MPIELEASAEIITAPPSVSQGDFGDDETYSVISGRTFRSSSSVKTFATGFSNCSNVSFNKLHNGFTAKSSLHREMLAVLAAVSEVIKQQGGKETDTEYFAALMTTLEVAETSEDSLGATLALLGMVIKRVPANVLKVKFSTSSKNLLDLLGRYIESDNSLLVRSLIGCLGVLLRNQDVSTWSNSSTLQIYDALLTFVSSPKPQVRKAAQHAVCTILKASSFLTQAEDAPLLHPVASRTGKYCVKFIDEHGFGSEPSPLLHLLNLLKEILAVLPQNEVKNLCESLLKLMTLNNVLISSCAMQCFHSMFVSRPRAITMSADLNARLISALYDYQPSMNDTQPVRGWLSVMTQALLNLGRLDIGLCVGHLPRFFSLAVTFWSSDRMEVVVSVTPSLSSLITHCLEPGFSHPDKSLANSSAVKIARSIEQSLNYQTVKAWKYVIHLCTSLIEGVGKHQPEILVDLIKSLTGHRISPRFAHEAEVDFAIGKAVRICGPRFLLKCIPLGITGREKGSYEFPYSWLLPILRENIQNTELQFFVEYFLPLAQVCRSRVPQCKEEEDRVGFRVFDLLQRQMWGLLPGFCKCPTDVGVAFKQIAKLLGQILTDRPDIRMDVMASLRQLIIHSDTDDKIRGEVSRYAKNYIPILFNLFTTKATTDEEESQRESVFQTITYYLKVADPVLLHSLFDKAKEKLETASLHLKSEDKAVAEENLFIWQSVLALLRALVVYQDRERVESFVQLCLPWIMGTEAKPQKKAYRIIEEIVGAEESSECGQHVRASLDRIVKLFTSSRDLVKPSSKASRLRSVSRLITLLDGQELKVQNRRFLMASASEAASSVRGVGEKVRSAAFTLLVDVGRVLQKCSAEPQMALKNYIVKLMKGMTSDKDDDIASAVTSITYIVHEFASNCTEDLISTVLESICTLLVTDNREIVLACLLFIRMFTVTVHSQRLPIYLKKLIETLSGMNEELKRVYLIKTRDILIRLIRRCGVELVTQLVPKEDVVLLKRLNNIRKIEARKKKLKEERKAAGSEDEEEDDDNEMATKPKTMEHVLADSDSDLEMEEDVKDVRRKTPKTWIQEEEGTIVDFLDPAAARKVSATDPNRLPSQLDAAARKKKNESIFKTAPDGRMIIDDAADSSDSSEASDLDLSQALDKMEVDRKRKKDDRESIDDDEPSFKYQAGGSGIHRPVAVKGSQVTNGSARKSVQKLTTKQRALMSKEKTKPVDYGGEYRSEKARGDVKRKGQPDPFAYVPLSRSVLNKRKKAKMSGQFKGLVRAARKGAATGSKIRGKSQTKNKK</sequence>
<keyword evidence="3" id="KW-0539">Nucleus</keyword>
<feature type="region of interest" description="Disordered" evidence="4">
    <location>
        <begin position="1110"/>
        <end position="1243"/>
    </location>
</feature>
<evidence type="ECO:0000256" key="3">
    <source>
        <dbReference type="ARBA" id="ARBA00023242"/>
    </source>
</evidence>
<dbReference type="InterPro" id="IPR016024">
    <property type="entry name" value="ARM-type_fold"/>
</dbReference>
<evidence type="ECO:0000256" key="2">
    <source>
        <dbReference type="ARBA" id="ARBA00007690"/>
    </source>
</evidence>
<dbReference type="EMBL" id="LR023819">
    <property type="protein sequence ID" value="SVE93438.1"/>
    <property type="molecule type" value="mRNA"/>
</dbReference>
<dbReference type="InterPro" id="IPR011989">
    <property type="entry name" value="ARM-like"/>
</dbReference>
<comment type="subcellular location">
    <subcellularLocation>
        <location evidence="1">Nucleus</location>
    </subcellularLocation>
</comment>
<feature type="domain" description="RRP12 N-terminal HEAT" evidence="6">
    <location>
        <begin position="70"/>
        <end position="308"/>
    </location>
</feature>
<name>A0A4Y7NJM5_9CRUS</name>
<evidence type="ECO:0000313" key="7">
    <source>
        <dbReference type="EMBL" id="SVE93438.1"/>
    </source>
</evidence>
<dbReference type="GO" id="GO:0005634">
    <property type="term" value="C:nucleus"/>
    <property type="evidence" value="ECO:0007669"/>
    <property type="project" value="UniProtKB-SubCell"/>
</dbReference>
<feature type="domain" description="RRP12 HEAT" evidence="5">
    <location>
        <begin position="379"/>
        <end position="650"/>
    </location>
</feature>
<dbReference type="Pfam" id="PF25772">
    <property type="entry name" value="HEAT_RRP12_N"/>
    <property type="match status" value="1"/>
</dbReference>
<dbReference type="Pfam" id="PF08161">
    <property type="entry name" value="RRP12_HEAT"/>
    <property type="match status" value="1"/>
</dbReference>
<feature type="region of interest" description="Disordered" evidence="4">
    <location>
        <begin position="1018"/>
        <end position="1044"/>
    </location>
</feature>
<feature type="region of interest" description="Disordered" evidence="4">
    <location>
        <begin position="1273"/>
        <end position="1293"/>
    </location>
</feature>
<feature type="compositionally biased region" description="Low complexity" evidence="4">
    <location>
        <begin position="1133"/>
        <end position="1148"/>
    </location>
</feature>
<protein>
    <submittedName>
        <fullName evidence="7">EOG090X00E0</fullName>
    </submittedName>
</protein>
<dbReference type="SUPFAM" id="SSF48371">
    <property type="entry name" value="ARM repeat"/>
    <property type="match status" value="2"/>
</dbReference>
<evidence type="ECO:0000256" key="1">
    <source>
        <dbReference type="ARBA" id="ARBA00004123"/>
    </source>
</evidence>
<evidence type="ECO:0000259" key="6">
    <source>
        <dbReference type="Pfam" id="PF25772"/>
    </source>
</evidence>
<accession>A0A4Y7NJM5</accession>
<dbReference type="InterPro" id="IPR052087">
    <property type="entry name" value="RRP12"/>
</dbReference>
<dbReference type="Gene3D" id="1.25.10.10">
    <property type="entry name" value="Leucine-rich Repeat Variant"/>
    <property type="match status" value="2"/>
</dbReference>
<feature type="compositionally biased region" description="Basic and acidic residues" evidence="4">
    <location>
        <begin position="1212"/>
        <end position="1240"/>
    </location>
</feature>
<dbReference type="PANTHER" id="PTHR48287:SF1">
    <property type="entry name" value="ARM REPEAT SUPERFAMILY PROTEIN"/>
    <property type="match status" value="1"/>
</dbReference>
<feature type="compositionally biased region" description="Basic residues" evidence="4">
    <location>
        <begin position="1283"/>
        <end position="1293"/>
    </location>
</feature>
<dbReference type="PANTHER" id="PTHR48287">
    <property type="entry name" value="ARM REPEAT SUPERFAMILY PROTEIN"/>
    <property type="match status" value="1"/>
</dbReference>
<dbReference type="InterPro" id="IPR012978">
    <property type="entry name" value="HEAT_RRP12"/>
</dbReference>
<proteinExistence type="evidence at transcript level"/>
<reference evidence="7" key="1">
    <citation type="submission" date="2018-08" db="EMBL/GenBank/DDBJ databases">
        <authorList>
            <person name="Cornetti L."/>
        </authorList>
    </citation>
    <scope>NUCLEOTIDE SEQUENCE</scope>
    <source>
        <strain evidence="7">BE-ASS</strain>
    </source>
</reference>
<feature type="compositionally biased region" description="Acidic residues" evidence="4">
    <location>
        <begin position="1026"/>
        <end position="1036"/>
    </location>
</feature>